<protein>
    <submittedName>
        <fullName evidence="2">Uncharacterized protein</fullName>
    </submittedName>
</protein>
<name>A0ABY3S0C0_9ENTR</name>
<keyword evidence="3" id="KW-1185">Reference proteome</keyword>
<dbReference type="RefSeq" id="WP_231826550.1">
    <property type="nucleotide sequence ID" value="NZ_CP087880.1"/>
</dbReference>
<gene>
    <name evidence="2" type="ORF">G163CM_01950</name>
</gene>
<dbReference type="Proteomes" id="UP001199659">
    <property type="component" value="Chromosome"/>
</dbReference>
<evidence type="ECO:0000256" key="1">
    <source>
        <dbReference type="SAM" id="SignalP"/>
    </source>
</evidence>
<keyword evidence="1" id="KW-0732">Signal</keyword>
<dbReference type="EMBL" id="CP087880">
    <property type="protein sequence ID" value="UGS39518.1"/>
    <property type="molecule type" value="Genomic_DNA"/>
</dbReference>
<feature type="signal peptide" evidence="1">
    <location>
        <begin position="1"/>
        <end position="19"/>
    </location>
</feature>
<proteinExistence type="predicted"/>
<organism evidence="2 3">
    <name type="scientific">Pseudocitrobacter corydidari</name>
    <dbReference type="NCBI Taxonomy" id="2891570"/>
    <lineage>
        <taxon>Bacteria</taxon>
        <taxon>Pseudomonadati</taxon>
        <taxon>Pseudomonadota</taxon>
        <taxon>Gammaproteobacteria</taxon>
        <taxon>Enterobacterales</taxon>
        <taxon>Enterobacteriaceae</taxon>
        <taxon>Pseudocitrobacter</taxon>
    </lineage>
</organism>
<reference evidence="2 3" key="1">
    <citation type="journal article" date="2022" name="Int. J. Syst. Evol. Microbiol.">
        <title>Pseudocitrobacter corydidari sp. nov., isolated from the Asian emerald cockroach Corydidarum magnifica.</title>
        <authorList>
            <person name="Guzman J."/>
            <person name="Poehlein A."/>
            <person name="Glaeser S.P."/>
            <person name="Schwengers O."/>
            <person name="Blom J."/>
            <person name="Hollensteiner J."/>
            <person name="Kampfer P."/>
            <person name="Vilcinskas A."/>
        </authorList>
    </citation>
    <scope>NUCLEOTIDE SEQUENCE [LARGE SCALE GENOMIC DNA]</scope>
    <source>
        <strain evidence="2">G163CM</strain>
    </source>
</reference>
<evidence type="ECO:0000313" key="3">
    <source>
        <dbReference type="Proteomes" id="UP001199659"/>
    </source>
</evidence>
<feature type="chain" id="PRO_5045149580" evidence="1">
    <location>
        <begin position="20"/>
        <end position="226"/>
    </location>
</feature>
<evidence type="ECO:0000313" key="2">
    <source>
        <dbReference type="EMBL" id="UGS39518.1"/>
    </source>
</evidence>
<sequence>MQKGLLFLCLLTSSLPVLAQDEIPTALKEYYHSSYNESHEYIWLRKGQPELEYSICLNKQVATEKQIVVMCGYMTNASEPDSAPFDIWYLDGSNIAARRTTEGYGRMGASGDAKAVKIGEKWGVILESSYMMQGVEQTFQQFYVVKGKDIQRIASLPIHSSNEANGLADNVDTQVAFAQKYTGTYPNMLLHSTGVLAGEKINEQWSVPFDSKTNQYLIPEEIDIGY</sequence>
<accession>A0ABY3S0C0</accession>